<dbReference type="Gene3D" id="3.60.20.10">
    <property type="entry name" value="Glutamine Phosphoribosylpyrophosphate, subunit 1, domain 1"/>
    <property type="match status" value="1"/>
</dbReference>
<dbReference type="RefSeq" id="WP_388034891.1">
    <property type="nucleotide sequence ID" value="NZ_JBHUEK010000005.1"/>
</dbReference>
<dbReference type="InterPro" id="IPR043147">
    <property type="entry name" value="Penicillin_amidase_A-knob"/>
</dbReference>
<keyword evidence="3" id="KW-0865">Zymogen</keyword>
<gene>
    <name evidence="5" type="ORF">ACFSFW_02445</name>
</gene>
<organism evidence="5 6">
    <name type="scientific">Fredinandcohnia salidurans</name>
    <dbReference type="NCBI Taxonomy" id="2595041"/>
    <lineage>
        <taxon>Bacteria</taxon>
        <taxon>Bacillati</taxon>
        <taxon>Bacillota</taxon>
        <taxon>Bacilli</taxon>
        <taxon>Bacillales</taxon>
        <taxon>Bacillaceae</taxon>
        <taxon>Fredinandcohnia</taxon>
    </lineage>
</organism>
<evidence type="ECO:0000313" key="6">
    <source>
        <dbReference type="Proteomes" id="UP001597227"/>
    </source>
</evidence>
<dbReference type="Gene3D" id="1.10.439.10">
    <property type="entry name" value="Penicillin Amidohydrolase, domain 1"/>
    <property type="match status" value="1"/>
</dbReference>
<keyword evidence="4" id="KW-0472">Membrane</keyword>
<dbReference type="EMBL" id="JBHUEK010000005">
    <property type="protein sequence ID" value="MFD1777518.1"/>
    <property type="molecule type" value="Genomic_DNA"/>
</dbReference>
<dbReference type="InterPro" id="IPR002692">
    <property type="entry name" value="S45"/>
</dbReference>
<keyword evidence="4" id="KW-1133">Transmembrane helix</keyword>
<evidence type="ECO:0000256" key="1">
    <source>
        <dbReference type="ARBA" id="ARBA00006586"/>
    </source>
</evidence>
<evidence type="ECO:0000313" key="5">
    <source>
        <dbReference type="EMBL" id="MFD1777518.1"/>
    </source>
</evidence>
<keyword evidence="6" id="KW-1185">Reference proteome</keyword>
<dbReference type="InterPro" id="IPR043146">
    <property type="entry name" value="Penicillin_amidase_N_B-knob"/>
</dbReference>
<comment type="similarity">
    <text evidence="1">Belongs to the peptidase S45 family.</text>
</comment>
<dbReference type="InterPro" id="IPR029055">
    <property type="entry name" value="Ntn_hydrolases_N"/>
</dbReference>
<dbReference type="Pfam" id="PF01804">
    <property type="entry name" value="Penicil_amidase"/>
    <property type="match status" value="1"/>
</dbReference>
<protein>
    <submittedName>
        <fullName evidence="5">Penicillin acylase family protein</fullName>
    </submittedName>
</protein>
<keyword evidence="4" id="KW-0812">Transmembrane</keyword>
<dbReference type="InterPro" id="IPR014395">
    <property type="entry name" value="Pen/GL7ACA/AHL_acylase"/>
</dbReference>
<dbReference type="Proteomes" id="UP001597227">
    <property type="component" value="Unassembled WGS sequence"/>
</dbReference>
<dbReference type="SUPFAM" id="SSF56235">
    <property type="entry name" value="N-terminal nucleophile aminohydrolases (Ntn hydrolases)"/>
    <property type="match status" value="1"/>
</dbReference>
<dbReference type="Gene3D" id="1.10.1400.10">
    <property type="match status" value="1"/>
</dbReference>
<proteinExistence type="inferred from homology"/>
<dbReference type="Gene3D" id="2.30.120.10">
    <property type="match status" value="1"/>
</dbReference>
<dbReference type="PANTHER" id="PTHR34218">
    <property type="entry name" value="PEPTIDASE S45 PENICILLIN AMIDASE"/>
    <property type="match status" value="1"/>
</dbReference>
<dbReference type="CDD" id="cd03747">
    <property type="entry name" value="Ntn_PGA_like"/>
    <property type="match status" value="1"/>
</dbReference>
<dbReference type="PANTHER" id="PTHR34218:SF4">
    <property type="entry name" value="ACYL-HOMOSERINE LACTONE ACYLASE QUIP"/>
    <property type="match status" value="1"/>
</dbReference>
<evidence type="ECO:0000256" key="3">
    <source>
        <dbReference type="ARBA" id="ARBA00023145"/>
    </source>
</evidence>
<evidence type="ECO:0000256" key="2">
    <source>
        <dbReference type="ARBA" id="ARBA00022801"/>
    </source>
</evidence>
<accession>A0ABW4MJG8</accession>
<keyword evidence="2" id="KW-0378">Hydrolase</keyword>
<name>A0ABW4MJG8_9BACI</name>
<dbReference type="PIRSF" id="PIRSF001227">
    <property type="entry name" value="Pen_acylase"/>
    <property type="match status" value="1"/>
</dbReference>
<sequence>MSSEVAINRRIWPRKKRWRVILVSGIIIVLLLVASILAGYLFLRKSLPEIEGKISVAGITDEVEVIRDQNGVPHICAKNTHDLYFAQGYVTAQDRLFQMDLSRRQASGEISEVIGSSLIEQDKYFRALGLRRAAKISYEGYSTEAKGVLQSYADGVNAFIREAKEKNTLPVEFTLAGYKPTEWSPIDSLTIGKYMAYDLGGHYKGQAFRYYMAQHVSDEKLLELFPTYPEDGATVLQAMKESPVDISKSIAQAPFPNEFNGSNNWVVSGEKSDSGMPILADDPHLALATPSIWYETHLQNDEVNVSGVIFAGVPGIILGRNEHIAWGVTNVGPDVQDLYIEKRNPENPNQFEYMGEWEDATIIEEPIKVKDGETIPYQVQVTRHGPIISEFTHDHREKTALALRWTALDPSTELEAVLMFNKAKNWDEFKEALTSFHTPAQNFVFAATDGTIAYRANGLIPIRKKGDSSVPVPGWTNEYEWEGFIPWDELPTIVNPKEGFISTANNKIVTDDYPYHITNTWAQPYRQQRIRDVLTSKNKFSVDDMFQLQFDQHNLQAEEFVPILLDVLTSKKDKLREIDIEVLKQFEGWDFVDRIEDGEPLVFHKWMEEFANVLFEESIPNEIDNLFEGKSQIVDQMIRNATKGDEGVWLREAGGLEQVTLESFKRAVDFAVKQQGKNSGKWQWGEFHRVPFNHPLSAISPLNYLFNQNEFVPMGGSGISVAAASFNKKSGAITHGAAWRSVIDLSNMNQSYNVVGPGQSGHVLSPFYHDQISDWTTGKYHITHTEKESYMKNSYTLLLQPIK</sequence>
<feature type="transmembrane region" description="Helical" evidence="4">
    <location>
        <begin position="20"/>
        <end position="43"/>
    </location>
</feature>
<comment type="caution">
    <text evidence="5">The sequence shown here is derived from an EMBL/GenBank/DDBJ whole genome shotgun (WGS) entry which is preliminary data.</text>
</comment>
<evidence type="ECO:0000256" key="4">
    <source>
        <dbReference type="SAM" id="Phobius"/>
    </source>
</evidence>
<reference evidence="6" key="1">
    <citation type="journal article" date="2019" name="Int. J. Syst. Evol. Microbiol.">
        <title>The Global Catalogue of Microorganisms (GCM) 10K type strain sequencing project: providing services to taxonomists for standard genome sequencing and annotation.</title>
        <authorList>
            <consortium name="The Broad Institute Genomics Platform"/>
            <consortium name="The Broad Institute Genome Sequencing Center for Infectious Disease"/>
            <person name="Wu L."/>
            <person name="Ma J."/>
        </authorList>
    </citation>
    <scope>NUCLEOTIDE SEQUENCE [LARGE SCALE GENOMIC DNA]</scope>
    <source>
        <strain evidence="6">CCUG 15531</strain>
    </source>
</reference>
<dbReference type="InterPro" id="IPR023343">
    <property type="entry name" value="Penicillin_amidase_dom1"/>
</dbReference>